<dbReference type="PANTHER" id="PTHR24321:SF8">
    <property type="entry name" value="ESTRADIOL 17-BETA-DEHYDROGENASE 8-RELATED"/>
    <property type="match status" value="1"/>
</dbReference>
<dbReference type="InterPro" id="IPR002347">
    <property type="entry name" value="SDR_fam"/>
</dbReference>
<dbReference type="InterPro" id="IPR036291">
    <property type="entry name" value="NAD(P)-bd_dom_sf"/>
</dbReference>
<evidence type="ECO:0000256" key="1">
    <source>
        <dbReference type="ARBA" id="ARBA00006484"/>
    </source>
</evidence>
<dbReference type="GO" id="GO:0016491">
    <property type="term" value="F:oxidoreductase activity"/>
    <property type="evidence" value="ECO:0007669"/>
    <property type="project" value="UniProtKB-KW"/>
</dbReference>
<dbReference type="OrthoDB" id="286404at2"/>
<evidence type="ECO:0000313" key="4">
    <source>
        <dbReference type="Proteomes" id="UP000244893"/>
    </source>
</evidence>
<dbReference type="AlphaFoldDB" id="A0A2V1HNB2"/>
<protein>
    <submittedName>
        <fullName evidence="3">Oxidoreductase</fullName>
    </submittedName>
</protein>
<accession>A0A2V1HNB2</accession>
<keyword evidence="2" id="KW-0560">Oxidoreductase</keyword>
<evidence type="ECO:0000256" key="2">
    <source>
        <dbReference type="ARBA" id="ARBA00023002"/>
    </source>
</evidence>
<dbReference type="Proteomes" id="UP000244893">
    <property type="component" value="Unassembled WGS sequence"/>
</dbReference>
<organism evidence="3 4">
    <name type="scientific">Amnibacterium flavum</name>
    <dbReference type="NCBI Taxonomy" id="2173173"/>
    <lineage>
        <taxon>Bacteria</taxon>
        <taxon>Bacillati</taxon>
        <taxon>Actinomycetota</taxon>
        <taxon>Actinomycetes</taxon>
        <taxon>Micrococcales</taxon>
        <taxon>Microbacteriaceae</taxon>
        <taxon>Amnibacterium</taxon>
    </lineage>
</organism>
<dbReference type="PRINTS" id="PR00080">
    <property type="entry name" value="SDRFAMILY"/>
</dbReference>
<dbReference type="EMBL" id="QEOP01000002">
    <property type="protein sequence ID" value="PVZ93891.1"/>
    <property type="molecule type" value="Genomic_DNA"/>
</dbReference>
<sequence length="240" mass="24816">MGKLTGKVALVSGAAQGMGRATAELLADEGAIVYGGDVVQPTDAEGSPVRFVHLDVADEASWAQVVSGIESDSGRLDVLVNNAGVIAYEPILETTLESWNRVMSVDLTGIFLGMRESIPLMRDSGGGSIINFSSIWGLAAVSGAHAYHVAKGAIGNMSKNVAVTHAADGIRVNSIHPGHINTPLTERQDEAVSAVVIGKTALKRAGEASEVAKAVLFLATDDSSYVTGTEVIVDGGYLAQ</sequence>
<keyword evidence="4" id="KW-1185">Reference proteome</keyword>
<dbReference type="Gene3D" id="3.40.50.720">
    <property type="entry name" value="NAD(P)-binding Rossmann-like Domain"/>
    <property type="match status" value="1"/>
</dbReference>
<dbReference type="FunFam" id="3.40.50.720:FF:000084">
    <property type="entry name" value="Short-chain dehydrogenase reductase"/>
    <property type="match status" value="1"/>
</dbReference>
<dbReference type="PANTHER" id="PTHR24321">
    <property type="entry name" value="DEHYDROGENASES, SHORT CHAIN"/>
    <property type="match status" value="1"/>
</dbReference>
<name>A0A2V1HNB2_9MICO</name>
<dbReference type="SUPFAM" id="SSF51735">
    <property type="entry name" value="NAD(P)-binding Rossmann-fold domains"/>
    <property type="match status" value="1"/>
</dbReference>
<comment type="caution">
    <text evidence="3">The sequence shown here is derived from an EMBL/GenBank/DDBJ whole genome shotgun (WGS) entry which is preliminary data.</text>
</comment>
<dbReference type="RefSeq" id="WP_116756405.1">
    <property type="nucleotide sequence ID" value="NZ_JBHUEX010000001.1"/>
</dbReference>
<comment type="similarity">
    <text evidence="1">Belongs to the short-chain dehydrogenases/reductases (SDR) family.</text>
</comment>
<dbReference type="PRINTS" id="PR00081">
    <property type="entry name" value="GDHRDH"/>
</dbReference>
<gene>
    <name evidence="3" type="ORF">DDQ50_08955</name>
</gene>
<evidence type="ECO:0000313" key="3">
    <source>
        <dbReference type="EMBL" id="PVZ93891.1"/>
    </source>
</evidence>
<proteinExistence type="inferred from homology"/>
<reference evidence="3 4" key="1">
    <citation type="submission" date="2018-05" db="EMBL/GenBank/DDBJ databases">
        <title>Amnibacterium sp. M8JJ-5, whole genome shotgun sequence.</title>
        <authorList>
            <person name="Tuo L."/>
        </authorList>
    </citation>
    <scope>NUCLEOTIDE SEQUENCE [LARGE SCALE GENOMIC DNA]</scope>
    <source>
        <strain evidence="3 4">M8JJ-5</strain>
    </source>
</reference>
<dbReference type="Pfam" id="PF13561">
    <property type="entry name" value="adh_short_C2"/>
    <property type="match status" value="1"/>
</dbReference>